<organism evidence="1 2">
    <name type="scientific">Citrus clementina</name>
    <name type="common">Clementine</name>
    <name type="synonym">Citrus deliciosa x Citrus sinensis</name>
    <dbReference type="NCBI Taxonomy" id="85681"/>
    <lineage>
        <taxon>Eukaryota</taxon>
        <taxon>Viridiplantae</taxon>
        <taxon>Streptophyta</taxon>
        <taxon>Embryophyta</taxon>
        <taxon>Tracheophyta</taxon>
        <taxon>Spermatophyta</taxon>
        <taxon>Magnoliopsida</taxon>
        <taxon>eudicotyledons</taxon>
        <taxon>Gunneridae</taxon>
        <taxon>Pentapetalae</taxon>
        <taxon>rosids</taxon>
        <taxon>malvids</taxon>
        <taxon>Sapindales</taxon>
        <taxon>Rutaceae</taxon>
        <taxon>Aurantioideae</taxon>
        <taxon>Citrus</taxon>
    </lineage>
</organism>
<dbReference type="Gramene" id="ESR54951">
    <property type="protein sequence ID" value="ESR54951"/>
    <property type="gene ID" value="CICLE_v10024672mg"/>
</dbReference>
<reference evidence="1 2" key="1">
    <citation type="submission" date="2013-10" db="EMBL/GenBank/DDBJ databases">
        <authorList>
            <consortium name="International Citrus Genome Consortium"/>
            <person name="Jenkins J."/>
            <person name="Schmutz J."/>
            <person name="Prochnik S."/>
            <person name="Rokhsar D."/>
            <person name="Gmitter F."/>
            <person name="Ollitrault P."/>
            <person name="Machado M."/>
            <person name="Talon M."/>
            <person name="Wincker P."/>
            <person name="Jaillon O."/>
            <person name="Morgante M."/>
        </authorList>
    </citation>
    <scope>NUCLEOTIDE SEQUENCE</scope>
    <source>
        <strain evidence="2">cv. Clemenules</strain>
    </source>
</reference>
<gene>
    <name evidence="1" type="ORF">CICLE_v10024672mg</name>
</gene>
<evidence type="ECO:0000313" key="1">
    <source>
        <dbReference type="EMBL" id="ESR54951.1"/>
    </source>
</evidence>
<dbReference type="InParanoid" id="V4TYG0"/>
<keyword evidence="2" id="KW-1185">Reference proteome</keyword>
<name>V4TYG0_CITCL</name>
<protein>
    <submittedName>
        <fullName evidence="1">Uncharacterized protein</fullName>
    </submittedName>
</protein>
<dbReference type="Proteomes" id="UP000030687">
    <property type="component" value="Unassembled WGS sequence"/>
</dbReference>
<accession>V4TYG0</accession>
<proteinExistence type="predicted"/>
<dbReference type="AlphaFoldDB" id="V4TYG0"/>
<evidence type="ECO:0000313" key="2">
    <source>
        <dbReference type="Proteomes" id="UP000030687"/>
    </source>
</evidence>
<dbReference type="KEGG" id="cic:CICLE_v10024672mg"/>
<sequence>MSFFNLFSLPRPQNTHPPSKHMKLMRIFIGITELVHHANYFVGLHAMGQLFLIMVSALSLYREHLLSFSFSRN</sequence>
<dbReference type="EMBL" id="KI536661">
    <property type="protein sequence ID" value="ESR54951.1"/>
    <property type="molecule type" value="Genomic_DNA"/>
</dbReference>